<dbReference type="Proteomes" id="UP000253606">
    <property type="component" value="Plasmid pACPOL4"/>
</dbReference>
<keyword evidence="2" id="KW-1185">Reference proteome</keyword>
<gene>
    <name evidence="1" type="ORF">ACPOL_7111</name>
</gene>
<geneLocation type="plasmid" evidence="2">
    <name>pacpol4</name>
</geneLocation>
<proteinExistence type="predicted"/>
<accession>A0A2Z5GAS2</accession>
<dbReference type="AlphaFoldDB" id="A0A2Z5GAS2"/>
<name>A0A2Z5GAS2_9BACT</name>
<dbReference type="KEGG" id="abas:ACPOL_7111"/>
<sequence length="49" mass="5437">MDTDNVYPSEIIDSQPNHLIEALRRLLGDALTLSPIHVPNQTGTEGHRT</sequence>
<dbReference type="EMBL" id="CP030843">
    <property type="protein sequence ID" value="AXC16303.1"/>
    <property type="molecule type" value="Genomic_DNA"/>
</dbReference>
<protein>
    <submittedName>
        <fullName evidence="1">Uncharacterized protein</fullName>
    </submittedName>
</protein>
<evidence type="ECO:0000313" key="1">
    <source>
        <dbReference type="EMBL" id="AXC16303.1"/>
    </source>
</evidence>
<evidence type="ECO:0000313" key="2">
    <source>
        <dbReference type="Proteomes" id="UP000253606"/>
    </source>
</evidence>
<keyword evidence="1" id="KW-0614">Plasmid</keyword>
<organism evidence="1 2">
    <name type="scientific">Acidisarcina polymorpha</name>
    <dbReference type="NCBI Taxonomy" id="2211140"/>
    <lineage>
        <taxon>Bacteria</taxon>
        <taxon>Pseudomonadati</taxon>
        <taxon>Acidobacteriota</taxon>
        <taxon>Terriglobia</taxon>
        <taxon>Terriglobales</taxon>
        <taxon>Acidobacteriaceae</taxon>
        <taxon>Acidisarcina</taxon>
    </lineage>
</organism>
<reference evidence="1 2" key="1">
    <citation type="journal article" date="2018" name="Front. Microbiol.">
        <title>Hydrolytic Capabilities as a Key to Environmental Success: Chitinolytic and Cellulolytic Acidobacteria From Acidic Sub-arctic Soils and Boreal Peatlands.</title>
        <authorList>
            <person name="Belova S.E."/>
            <person name="Ravin N.V."/>
            <person name="Pankratov T.A."/>
            <person name="Rakitin A.L."/>
            <person name="Ivanova A.A."/>
            <person name="Beletsky A.V."/>
            <person name="Mardanov A.V."/>
            <person name="Sinninghe Damste J.S."/>
            <person name="Dedysh S.N."/>
        </authorList>
    </citation>
    <scope>NUCLEOTIDE SEQUENCE [LARGE SCALE GENOMIC DNA]</scope>
    <source>
        <strain evidence="1 2">SBC82</strain>
        <plasmid evidence="2">pacpol4</plasmid>
    </source>
</reference>